<dbReference type="EMBL" id="LT985188">
    <property type="protein sequence ID" value="SPD86995.1"/>
    <property type="molecule type" value="Genomic_DNA"/>
</dbReference>
<dbReference type="PANTHER" id="PTHR34187:SF2">
    <property type="entry name" value="DUF202 DOMAIN-CONTAINING PROTEIN"/>
    <property type="match status" value="1"/>
</dbReference>
<keyword evidence="4 6" id="KW-1133">Transmembrane helix</keyword>
<dbReference type="InterPro" id="IPR003807">
    <property type="entry name" value="DUF202"/>
</dbReference>
<feature type="domain" description="DUF202" evidence="7">
    <location>
        <begin position="24"/>
        <end position="91"/>
    </location>
</feature>
<evidence type="ECO:0000256" key="1">
    <source>
        <dbReference type="ARBA" id="ARBA00004651"/>
    </source>
</evidence>
<evidence type="ECO:0000256" key="4">
    <source>
        <dbReference type="ARBA" id="ARBA00022989"/>
    </source>
</evidence>
<accession>A0A2N9JFV3</accession>
<comment type="subcellular location">
    <subcellularLocation>
        <location evidence="1">Cell membrane</location>
        <topology evidence="1">Multi-pass membrane protein</topology>
    </subcellularLocation>
</comment>
<dbReference type="Pfam" id="PF02656">
    <property type="entry name" value="DUF202"/>
    <property type="match status" value="1"/>
</dbReference>
<evidence type="ECO:0000313" key="8">
    <source>
        <dbReference type="EMBL" id="SPD86995.1"/>
    </source>
</evidence>
<dbReference type="InterPro" id="IPR052053">
    <property type="entry name" value="IM_YidH-like"/>
</dbReference>
<name>A0A2N9JFV3_9ACTN</name>
<dbReference type="KEGG" id="mgg:MPLG2_1965"/>
<keyword evidence="9" id="KW-1185">Reference proteome</keyword>
<keyword evidence="2" id="KW-1003">Cell membrane</keyword>
<evidence type="ECO:0000259" key="7">
    <source>
        <dbReference type="Pfam" id="PF02656"/>
    </source>
</evidence>
<dbReference type="Proteomes" id="UP000238164">
    <property type="component" value="Chromosome 1"/>
</dbReference>
<proteinExistence type="predicted"/>
<dbReference type="AlphaFoldDB" id="A0A2N9JFV3"/>
<feature type="transmembrane region" description="Helical" evidence="6">
    <location>
        <begin position="104"/>
        <end position="124"/>
    </location>
</feature>
<keyword evidence="5 6" id="KW-0472">Membrane</keyword>
<keyword evidence="3 6" id="KW-0812">Transmembrane</keyword>
<feature type="transmembrane region" description="Helical" evidence="6">
    <location>
        <begin position="33"/>
        <end position="56"/>
    </location>
</feature>
<feature type="transmembrane region" description="Helical" evidence="6">
    <location>
        <begin position="62"/>
        <end position="83"/>
    </location>
</feature>
<evidence type="ECO:0000256" key="3">
    <source>
        <dbReference type="ARBA" id="ARBA00022692"/>
    </source>
</evidence>
<reference evidence="8 9" key="1">
    <citation type="submission" date="2018-02" db="EMBL/GenBank/DDBJ databases">
        <authorList>
            <person name="Cohen D.B."/>
            <person name="Kent A.D."/>
        </authorList>
    </citation>
    <scope>NUCLEOTIDE SEQUENCE [LARGE SCALE GENOMIC DNA]</scope>
    <source>
        <strain evidence="8">1</strain>
    </source>
</reference>
<evidence type="ECO:0000256" key="5">
    <source>
        <dbReference type="ARBA" id="ARBA00023136"/>
    </source>
</evidence>
<evidence type="ECO:0000256" key="6">
    <source>
        <dbReference type="SAM" id="Phobius"/>
    </source>
</evidence>
<dbReference type="OrthoDB" id="582337at2"/>
<dbReference type="PANTHER" id="PTHR34187">
    <property type="entry name" value="FGR18P"/>
    <property type="match status" value="1"/>
</dbReference>
<organism evidence="8 9">
    <name type="scientific">Micropruina glycogenica</name>
    <dbReference type="NCBI Taxonomy" id="75385"/>
    <lineage>
        <taxon>Bacteria</taxon>
        <taxon>Bacillati</taxon>
        <taxon>Actinomycetota</taxon>
        <taxon>Actinomycetes</taxon>
        <taxon>Propionibacteriales</taxon>
        <taxon>Nocardioidaceae</taxon>
        <taxon>Micropruina</taxon>
    </lineage>
</organism>
<dbReference type="RefSeq" id="WP_105185826.1">
    <property type="nucleotide sequence ID" value="NZ_BAAAGO010000032.1"/>
</dbReference>
<sequence length="125" mass="13269">MSDEAGQRRWPAWVYGVGDDPDPRFSLANERTFLAWIRTGLAFVTAGLGISALAHFAPATGARFIAAAVVLLCCGVLCGVTGLTRWARNERSMRLGVALARPSVLPMLTVILLLIAGLAAFALLS</sequence>
<evidence type="ECO:0000313" key="9">
    <source>
        <dbReference type="Proteomes" id="UP000238164"/>
    </source>
</evidence>
<protein>
    <submittedName>
        <fullName evidence="8">Inner membrane protein YidH</fullName>
    </submittedName>
</protein>
<dbReference type="GO" id="GO:0005886">
    <property type="term" value="C:plasma membrane"/>
    <property type="evidence" value="ECO:0007669"/>
    <property type="project" value="UniProtKB-SubCell"/>
</dbReference>
<evidence type="ECO:0000256" key="2">
    <source>
        <dbReference type="ARBA" id="ARBA00022475"/>
    </source>
</evidence>
<gene>
    <name evidence="8" type="primary">yidH</name>
    <name evidence="8" type="ORF">MPLG2_1965</name>
</gene>